<dbReference type="InterPro" id="IPR000182">
    <property type="entry name" value="GNAT_dom"/>
</dbReference>
<sequence length="177" mass="19006">MNTDAPNEPNVIIRPRTDEDLSEAASGLVAVHAADGYPVEGVDNPEAWLSPPGLLAAWVAEIAGQVVGHVAISRPQGEEAVSLYLKQADVTEDQVSVMARLFVRPEARRKAVGERLVQEAAAYARRQNLALVGDVMTKDAAAIRLYERLGCQIIGRTTHTYGEGQQTSALCFVAPSD</sequence>
<keyword evidence="4" id="KW-1185">Reference proteome</keyword>
<dbReference type="CDD" id="cd04301">
    <property type="entry name" value="NAT_SF"/>
    <property type="match status" value="1"/>
</dbReference>
<dbReference type="Gene3D" id="3.40.630.30">
    <property type="match status" value="1"/>
</dbReference>
<evidence type="ECO:0000313" key="4">
    <source>
        <dbReference type="Proteomes" id="UP000642284"/>
    </source>
</evidence>
<evidence type="ECO:0000313" key="3">
    <source>
        <dbReference type="EMBL" id="MBC9716845.1"/>
    </source>
</evidence>
<accession>A0ABR7SQ89</accession>
<dbReference type="PANTHER" id="PTHR13947:SF37">
    <property type="entry name" value="LD18367P"/>
    <property type="match status" value="1"/>
</dbReference>
<gene>
    <name evidence="3" type="ORF">H9Y04_30355</name>
</gene>
<dbReference type="PANTHER" id="PTHR13947">
    <property type="entry name" value="GNAT FAMILY N-ACETYLTRANSFERASE"/>
    <property type="match status" value="1"/>
</dbReference>
<protein>
    <submittedName>
        <fullName evidence="3">GNAT family N-acetyltransferase</fullName>
    </submittedName>
</protein>
<reference evidence="3 4" key="1">
    <citation type="submission" date="2020-08" db="EMBL/GenBank/DDBJ databases">
        <title>Genemic of Streptomyces polyaspartic.</title>
        <authorList>
            <person name="Liu W."/>
        </authorList>
    </citation>
    <scope>NUCLEOTIDE SEQUENCE [LARGE SCALE GENOMIC DNA]</scope>
    <source>
        <strain evidence="3 4">TRM66268-LWL</strain>
    </source>
</reference>
<dbReference type="Proteomes" id="UP000642284">
    <property type="component" value="Unassembled WGS sequence"/>
</dbReference>
<name>A0ABR7SQ89_9ACTN</name>
<keyword evidence="1" id="KW-0808">Transferase</keyword>
<dbReference type="InterPro" id="IPR016181">
    <property type="entry name" value="Acyl_CoA_acyltransferase"/>
</dbReference>
<proteinExistence type="predicted"/>
<evidence type="ECO:0000259" key="2">
    <source>
        <dbReference type="PROSITE" id="PS51186"/>
    </source>
</evidence>
<dbReference type="Pfam" id="PF00583">
    <property type="entry name" value="Acetyltransf_1"/>
    <property type="match status" value="1"/>
</dbReference>
<organism evidence="3 4">
    <name type="scientific">Streptomyces polyasparticus</name>
    <dbReference type="NCBI Taxonomy" id="2767826"/>
    <lineage>
        <taxon>Bacteria</taxon>
        <taxon>Bacillati</taxon>
        <taxon>Actinomycetota</taxon>
        <taxon>Actinomycetes</taxon>
        <taxon>Kitasatosporales</taxon>
        <taxon>Streptomycetaceae</taxon>
        <taxon>Streptomyces</taxon>
    </lineage>
</organism>
<dbReference type="EMBL" id="JACTVJ010000016">
    <property type="protein sequence ID" value="MBC9716845.1"/>
    <property type="molecule type" value="Genomic_DNA"/>
</dbReference>
<comment type="caution">
    <text evidence="3">The sequence shown here is derived from an EMBL/GenBank/DDBJ whole genome shotgun (WGS) entry which is preliminary data.</text>
</comment>
<dbReference type="SUPFAM" id="SSF55729">
    <property type="entry name" value="Acyl-CoA N-acyltransferases (Nat)"/>
    <property type="match status" value="1"/>
</dbReference>
<evidence type="ECO:0000256" key="1">
    <source>
        <dbReference type="ARBA" id="ARBA00022679"/>
    </source>
</evidence>
<dbReference type="PROSITE" id="PS51186">
    <property type="entry name" value="GNAT"/>
    <property type="match status" value="1"/>
</dbReference>
<feature type="domain" description="N-acetyltransferase" evidence="2">
    <location>
        <begin position="11"/>
        <end position="177"/>
    </location>
</feature>
<dbReference type="InterPro" id="IPR050769">
    <property type="entry name" value="NAT_camello-type"/>
</dbReference>
<dbReference type="RefSeq" id="WP_187817290.1">
    <property type="nucleotide sequence ID" value="NZ_JACTVJ010000016.1"/>
</dbReference>